<gene>
    <name evidence="3" type="ORF">BBOH_0451</name>
</gene>
<name>A0A086ZKC6_9BIFI</name>
<dbReference type="Proteomes" id="UP000029096">
    <property type="component" value="Unassembled WGS sequence"/>
</dbReference>
<dbReference type="OrthoDB" id="3242755at2"/>
<feature type="transmembrane region" description="Helical" evidence="2">
    <location>
        <begin position="7"/>
        <end position="26"/>
    </location>
</feature>
<proteinExistence type="predicted"/>
<protein>
    <recommendedName>
        <fullName evidence="5">DUF3180 domain-containing protein</fullName>
    </recommendedName>
</protein>
<feature type="transmembrane region" description="Helical" evidence="2">
    <location>
        <begin position="38"/>
        <end position="61"/>
    </location>
</feature>
<organism evidence="3 4">
    <name type="scientific">Bifidobacterium bohemicum DSM 22767</name>
    <dbReference type="NCBI Taxonomy" id="1437606"/>
    <lineage>
        <taxon>Bacteria</taxon>
        <taxon>Bacillati</taxon>
        <taxon>Actinomycetota</taxon>
        <taxon>Actinomycetes</taxon>
        <taxon>Bifidobacteriales</taxon>
        <taxon>Bifidobacteriaceae</taxon>
        <taxon>Bifidobacterium</taxon>
    </lineage>
</organism>
<keyword evidence="4" id="KW-1185">Reference proteome</keyword>
<sequence length="175" mass="19020">MMARRTPWWYYVAALMIGAAFGVAIVKTAEVTGLSLLGAPWIVAVVLVLLGVIVLIFALQVHQYAITDPAKRRSWINPTKAVYTLVSAKALGLAGAGLVGWYLGQLLLCLPHFEASYYREVIIQCAVNAVVCLADMVVGIVGEWLCQLPPSEGPENPNLKRKWRRSQRTASAGAV</sequence>
<accession>A0A086ZKC6</accession>
<keyword evidence="2" id="KW-0812">Transmembrane</keyword>
<evidence type="ECO:0000313" key="3">
    <source>
        <dbReference type="EMBL" id="KFI46976.1"/>
    </source>
</evidence>
<keyword evidence="2" id="KW-0472">Membrane</keyword>
<reference evidence="3 4" key="1">
    <citation type="submission" date="2014-03" db="EMBL/GenBank/DDBJ databases">
        <title>Genomics of Bifidobacteria.</title>
        <authorList>
            <person name="Ventura M."/>
            <person name="Milani C."/>
            <person name="Lugli G.A."/>
        </authorList>
    </citation>
    <scope>NUCLEOTIDE SEQUENCE [LARGE SCALE GENOMIC DNA]</scope>
    <source>
        <strain evidence="3 4">DSM 22767</strain>
    </source>
</reference>
<dbReference type="EMBL" id="JGYP01000001">
    <property type="protein sequence ID" value="KFI46976.1"/>
    <property type="molecule type" value="Genomic_DNA"/>
</dbReference>
<keyword evidence="2" id="KW-1133">Transmembrane helix</keyword>
<dbReference type="STRING" id="1437606.BBOH_0451"/>
<evidence type="ECO:0000256" key="2">
    <source>
        <dbReference type="SAM" id="Phobius"/>
    </source>
</evidence>
<feature type="region of interest" description="Disordered" evidence="1">
    <location>
        <begin position="154"/>
        <end position="175"/>
    </location>
</feature>
<evidence type="ECO:0000256" key="1">
    <source>
        <dbReference type="SAM" id="MobiDB-lite"/>
    </source>
</evidence>
<feature type="transmembrane region" description="Helical" evidence="2">
    <location>
        <begin position="82"/>
        <end position="101"/>
    </location>
</feature>
<dbReference type="RefSeq" id="WP_033520519.1">
    <property type="nucleotide sequence ID" value="NZ_JDUS01000001.1"/>
</dbReference>
<dbReference type="Pfam" id="PF11377">
    <property type="entry name" value="DUF3180"/>
    <property type="match status" value="1"/>
</dbReference>
<evidence type="ECO:0008006" key="5">
    <source>
        <dbReference type="Google" id="ProtNLM"/>
    </source>
</evidence>
<evidence type="ECO:0000313" key="4">
    <source>
        <dbReference type="Proteomes" id="UP000029096"/>
    </source>
</evidence>
<dbReference type="AlphaFoldDB" id="A0A086ZKC6"/>
<dbReference type="InterPro" id="IPR021517">
    <property type="entry name" value="DUF3180"/>
</dbReference>
<comment type="caution">
    <text evidence="3">The sequence shown here is derived from an EMBL/GenBank/DDBJ whole genome shotgun (WGS) entry which is preliminary data.</text>
</comment>
<dbReference type="eggNOG" id="ENOG5033CMQ">
    <property type="taxonomic scope" value="Bacteria"/>
</dbReference>